<dbReference type="InterPro" id="IPR025331">
    <property type="entry name" value="TNT"/>
</dbReference>
<reference evidence="2" key="1">
    <citation type="journal article" date="2020" name="Stud. Mycol.">
        <title>101 Dothideomycetes genomes: a test case for predicting lifestyles and emergence of pathogens.</title>
        <authorList>
            <person name="Haridas S."/>
            <person name="Albert R."/>
            <person name="Binder M."/>
            <person name="Bloem J."/>
            <person name="Labutti K."/>
            <person name="Salamov A."/>
            <person name="Andreopoulos B."/>
            <person name="Baker S."/>
            <person name="Barry K."/>
            <person name="Bills G."/>
            <person name="Bluhm B."/>
            <person name="Cannon C."/>
            <person name="Castanera R."/>
            <person name="Culley D."/>
            <person name="Daum C."/>
            <person name="Ezra D."/>
            <person name="Gonzalez J."/>
            <person name="Henrissat B."/>
            <person name="Kuo A."/>
            <person name="Liang C."/>
            <person name="Lipzen A."/>
            <person name="Lutzoni F."/>
            <person name="Magnuson J."/>
            <person name="Mondo S."/>
            <person name="Nolan M."/>
            <person name="Ohm R."/>
            <person name="Pangilinan J."/>
            <person name="Park H.-J."/>
            <person name="Ramirez L."/>
            <person name="Alfaro M."/>
            <person name="Sun H."/>
            <person name="Tritt A."/>
            <person name="Yoshinaga Y."/>
            <person name="Zwiers L.-H."/>
            <person name="Turgeon B."/>
            <person name="Goodwin S."/>
            <person name="Spatafora J."/>
            <person name="Crous P."/>
            <person name="Grigoriev I."/>
        </authorList>
    </citation>
    <scope>NUCLEOTIDE SEQUENCE</scope>
    <source>
        <strain evidence="2">CBS 121739</strain>
    </source>
</reference>
<feature type="domain" description="TNT" evidence="1">
    <location>
        <begin position="2"/>
        <end position="62"/>
    </location>
</feature>
<evidence type="ECO:0000313" key="2">
    <source>
        <dbReference type="EMBL" id="KAF2753052.1"/>
    </source>
</evidence>
<dbReference type="GeneID" id="54485984"/>
<dbReference type="AlphaFoldDB" id="A0A6A6VR30"/>
<organism evidence="2 3">
    <name type="scientific">Pseudovirgaria hyperparasitica</name>
    <dbReference type="NCBI Taxonomy" id="470096"/>
    <lineage>
        <taxon>Eukaryota</taxon>
        <taxon>Fungi</taxon>
        <taxon>Dikarya</taxon>
        <taxon>Ascomycota</taxon>
        <taxon>Pezizomycotina</taxon>
        <taxon>Dothideomycetes</taxon>
        <taxon>Dothideomycetes incertae sedis</taxon>
        <taxon>Acrospermales</taxon>
        <taxon>Acrospermaceae</taxon>
        <taxon>Pseudovirgaria</taxon>
    </lineage>
</organism>
<accession>A0A6A6VR30</accession>
<evidence type="ECO:0000259" key="1">
    <source>
        <dbReference type="Pfam" id="PF14021"/>
    </source>
</evidence>
<dbReference type="OrthoDB" id="2923349at2759"/>
<sequence>MRSLSPDILWAKYTVYKVVKEFEAKVGPIEPGFEQPGYGTQIVAIGWGRADKMCDDKVLVRVEGVELERLMGSLE</sequence>
<dbReference type="RefSeq" id="XP_033595503.1">
    <property type="nucleotide sequence ID" value="XM_033744930.1"/>
</dbReference>
<dbReference type="Pfam" id="PF14021">
    <property type="entry name" value="TNT"/>
    <property type="match status" value="1"/>
</dbReference>
<evidence type="ECO:0000313" key="3">
    <source>
        <dbReference type="Proteomes" id="UP000799437"/>
    </source>
</evidence>
<proteinExistence type="predicted"/>
<dbReference type="EMBL" id="ML996588">
    <property type="protein sequence ID" value="KAF2753052.1"/>
    <property type="molecule type" value="Genomic_DNA"/>
</dbReference>
<dbReference type="GO" id="GO:0050135">
    <property type="term" value="F:NADP+ nucleosidase activity"/>
    <property type="evidence" value="ECO:0007669"/>
    <property type="project" value="InterPro"/>
</dbReference>
<dbReference type="Proteomes" id="UP000799437">
    <property type="component" value="Unassembled WGS sequence"/>
</dbReference>
<gene>
    <name evidence="2" type="ORF">EJ05DRAFT_480763</name>
</gene>
<keyword evidence="3" id="KW-1185">Reference proteome</keyword>
<name>A0A6A6VR30_9PEZI</name>
<protein>
    <recommendedName>
        <fullName evidence="1">TNT domain-containing protein</fullName>
    </recommendedName>
</protein>